<dbReference type="OMA" id="PQHENQI"/>
<comment type="subcellular location">
    <subcellularLocation>
        <location evidence="1">Membrane</location>
        <topology evidence="1">Single-pass type I membrane protein</topology>
    </subcellularLocation>
</comment>
<dbReference type="SUPFAM" id="SSF49265">
    <property type="entry name" value="Fibronectin type III"/>
    <property type="match status" value="1"/>
</dbReference>
<evidence type="ECO:0000256" key="9">
    <source>
        <dbReference type="SAM" id="SignalP"/>
    </source>
</evidence>
<feature type="signal peptide" evidence="9">
    <location>
        <begin position="1"/>
        <end position="23"/>
    </location>
</feature>
<dbReference type="PANTHER" id="PTHR23037">
    <property type="entry name" value="CYTOKINE RECEPTOR"/>
    <property type="match status" value="1"/>
</dbReference>
<evidence type="ECO:0000256" key="5">
    <source>
        <dbReference type="ARBA" id="ARBA00023136"/>
    </source>
</evidence>
<evidence type="ECO:0000256" key="8">
    <source>
        <dbReference type="SAM" id="MobiDB-lite"/>
    </source>
</evidence>
<keyword evidence="2" id="KW-0812">Transmembrane</keyword>
<dbReference type="Proteomes" id="UP000261620">
    <property type="component" value="Unplaced"/>
</dbReference>
<keyword evidence="5" id="KW-0472">Membrane</keyword>
<sequence length="509" mass="57421">MALKPGFLLLLWLSALCFHGVMSFCNVTCSTDYNISLNCSCSGSVLTHSVFIHVRCSDGEFEAVDACEVKPPQSWCMMYPAVLSDVASIGTTCTGKATQQGDQVIENVSESSSWELSDVVKPPPPSDVQVKDTDGFYNITWNHNNLIDCLTFTVRIRESKDFSKDPILSFSLEEKKHFLLNHMKLQPHVNYTVDVMARMCPENLYLGPWSEWSSSAQWRTTGPSEIKDGFIFSFRYLAKKIQMITYIPKADEFFKPLYQNYGGNFKEWVKPVFSEYDHLRVSSQLPINIEKQHDVLQWNNEKQVYMESTEMNENGQFLHMLQPHSNSLLFFQNGGRSQGTSHSTGHISIHTVTLSGEDGFEEEVDSQSSVNALRSYQEAESFGLFGEGNNEQVGYEEPQAASVNRGGVLLHQQSPESSNSFVEDIHFLPHIQFIEHERVSLDSLNEHSEDGYPHVDFDTFDSGFGECSSPGASDSNRAEQTVSDSFPEPKSLNSNYVKQWTVCNTVQEI</sequence>
<keyword evidence="3 9" id="KW-0732">Signal</keyword>
<keyword evidence="12" id="KW-1185">Reference proteome</keyword>
<dbReference type="GO" id="GO:0004896">
    <property type="term" value="F:cytokine receptor activity"/>
    <property type="evidence" value="ECO:0007669"/>
    <property type="project" value="TreeGrafter"/>
</dbReference>
<evidence type="ECO:0000313" key="12">
    <source>
        <dbReference type="Proteomes" id="UP000261620"/>
    </source>
</evidence>
<dbReference type="PROSITE" id="PS50853">
    <property type="entry name" value="FN3"/>
    <property type="match status" value="1"/>
</dbReference>
<keyword evidence="4" id="KW-1133">Transmembrane helix</keyword>
<name>A0A3Q3WVR0_MOLML</name>
<feature type="compositionally biased region" description="Polar residues" evidence="8">
    <location>
        <begin position="470"/>
        <end position="484"/>
    </location>
</feature>
<keyword evidence="7" id="KW-0325">Glycoprotein</keyword>
<feature type="chain" id="PRO_5018677775" description="Fibronectin type-III domain-containing protein" evidence="9">
    <location>
        <begin position="24"/>
        <end position="509"/>
    </location>
</feature>
<dbReference type="Gene3D" id="2.60.40.10">
    <property type="entry name" value="Immunoglobulins"/>
    <property type="match status" value="1"/>
</dbReference>
<dbReference type="CDD" id="cd00063">
    <property type="entry name" value="FN3"/>
    <property type="match status" value="1"/>
</dbReference>
<dbReference type="InterPro" id="IPR003961">
    <property type="entry name" value="FN3_dom"/>
</dbReference>
<proteinExistence type="predicted"/>
<accession>A0A3Q3WVR0</accession>
<protein>
    <recommendedName>
        <fullName evidence="10">Fibronectin type-III domain-containing protein</fullName>
    </recommendedName>
</protein>
<evidence type="ECO:0000313" key="11">
    <source>
        <dbReference type="Ensembl" id="ENSMMOP00000022558.1"/>
    </source>
</evidence>
<evidence type="ECO:0000259" key="10">
    <source>
        <dbReference type="PROSITE" id="PS50853"/>
    </source>
</evidence>
<dbReference type="PANTHER" id="PTHR23037:SF7">
    <property type="entry name" value="INTERLEUKIN-21 RECEPTOR"/>
    <property type="match status" value="1"/>
</dbReference>
<reference evidence="11" key="2">
    <citation type="submission" date="2025-09" db="UniProtKB">
        <authorList>
            <consortium name="Ensembl"/>
        </authorList>
    </citation>
    <scope>IDENTIFICATION</scope>
</reference>
<dbReference type="InterPro" id="IPR013783">
    <property type="entry name" value="Ig-like_fold"/>
</dbReference>
<evidence type="ECO:0000256" key="1">
    <source>
        <dbReference type="ARBA" id="ARBA00004479"/>
    </source>
</evidence>
<evidence type="ECO:0000256" key="6">
    <source>
        <dbReference type="ARBA" id="ARBA00023170"/>
    </source>
</evidence>
<dbReference type="AlphaFoldDB" id="A0A3Q3WVR0"/>
<dbReference type="GO" id="GO:0009897">
    <property type="term" value="C:external side of plasma membrane"/>
    <property type="evidence" value="ECO:0007669"/>
    <property type="project" value="TreeGrafter"/>
</dbReference>
<reference evidence="11" key="1">
    <citation type="submission" date="2025-08" db="UniProtKB">
        <authorList>
            <consortium name="Ensembl"/>
        </authorList>
    </citation>
    <scope>IDENTIFICATION</scope>
</reference>
<dbReference type="InterPro" id="IPR036116">
    <property type="entry name" value="FN3_sf"/>
</dbReference>
<dbReference type="STRING" id="94237.ENSMMOP00000022558"/>
<evidence type="ECO:0000256" key="7">
    <source>
        <dbReference type="ARBA" id="ARBA00023180"/>
    </source>
</evidence>
<dbReference type="Ensembl" id="ENSMMOT00000022929.1">
    <property type="protein sequence ID" value="ENSMMOP00000022558.1"/>
    <property type="gene ID" value="ENSMMOG00000017149.1"/>
</dbReference>
<evidence type="ECO:0000256" key="3">
    <source>
        <dbReference type="ARBA" id="ARBA00022729"/>
    </source>
</evidence>
<feature type="region of interest" description="Disordered" evidence="8">
    <location>
        <begin position="463"/>
        <end position="491"/>
    </location>
</feature>
<evidence type="ECO:0000256" key="2">
    <source>
        <dbReference type="ARBA" id="ARBA00022692"/>
    </source>
</evidence>
<feature type="domain" description="Fibronectin type-III" evidence="10">
    <location>
        <begin position="124"/>
        <end position="224"/>
    </location>
</feature>
<organism evidence="11 12">
    <name type="scientific">Mola mola</name>
    <name type="common">Ocean sunfish</name>
    <name type="synonym">Tetraodon mola</name>
    <dbReference type="NCBI Taxonomy" id="94237"/>
    <lineage>
        <taxon>Eukaryota</taxon>
        <taxon>Metazoa</taxon>
        <taxon>Chordata</taxon>
        <taxon>Craniata</taxon>
        <taxon>Vertebrata</taxon>
        <taxon>Euteleostomi</taxon>
        <taxon>Actinopterygii</taxon>
        <taxon>Neopterygii</taxon>
        <taxon>Teleostei</taxon>
        <taxon>Neoteleostei</taxon>
        <taxon>Acanthomorphata</taxon>
        <taxon>Eupercaria</taxon>
        <taxon>Tetraodontiformes</taxon>
        <taxon>Molidae</taxon>
        <taxon>Mola</taxon>
    </lineage>
</organism>
<keyword evidence="6" id="KW-0675">Receptor</keyword>
<evidence type="ECO:0000256" key="4">
    <source>
        <dbReference type="ARBA" id="ARBA00022989"/>
    </source>
</evidence>